<reference evidence="2" key="1">
    <citation type="submission" date="2019-11" db="EMBL/GenBank/DDBJ databases">
        <title>Bipolaris sorokiniana Genome sequencing.</title>
        <authorList>
            <person name="Wang H."/>
        </authorList>
    </citation>
    <scope>NUCLEOTIDE SEQUENCE</scope>
</reference>
<feature type="region of interest" description="Disordered" evidence="1">
    <location>
        <begin position="1"/>
        <end position="20"/>
    </location>
</feature>
<sequence length="230" mass="25106">MADRQASKQAAGRRTRHSAAWTPSTTALLGHRLMFSTRPAAPRVCPSWPWPWPWPLSVSLSAIHQHGMAWHGLAWMGTCDVKGPRLARCRVGIGGCCRPVPVPVPKPEPKPKPKPKPNGKLLVEGWWDTKWAAARMLGLHVRDPHVHAKISLHASNPASLPHAPHALNDNRRIAASSSGLPSGARKPIAEDWIVPRYDLHRHTSLAAPPLAAGLVFATQPSTTPATKQFR</sequence>
<protein>
    <submittedName>
        <fullName evidence="2">Uncharacterized protein</fullName>
    </submittedName>
</protein>
<name>A0A8H5ZKE2_COCSA</name>
<comment type="caution">
    <text evidence="2">The sequence shown here is derived from an EMBL/GenBank/DDBJ whole genome shotgun (WGS) entry which is preliminary data.</text>
</comment>
<gene>
    <name evidence="2" type="ORF">GGP41_002626</name>
</gene>
<dbReference type="AlphaFoldDB" id="A0A8H5ZKE2"/>
<evidence type="ECO:0000256" key="1">
    <source>
        <dbReference type="SAM" id="MobiDB-lite"/>
    </source>
</evidence>
<evidence type="ECO:0000313" key="3">
    <source>
        <dbReference type="Proteomes" id="UP000624244"/>
    </source>
</evidence>
<dbReference type="EMBL" id="WNKQ01000007">
    <property type="protein sequence ID" value="KAF5850419.1"/>
    <property type="molecule type" value="Genomic_DNA"/>
</dbReference>
<dbReference type="Proteomes" id="UP000624244">
    <property type="component" value="Unassembled WGS sequence"/>
</dbReference>
<evidence type="ECO:0000313" key="2">
    <source>
        <dbReference type="EMBL" id="KAF5850419.1"/>
    </source>
</evidence>
<accession>A0A8H5ZKE2</accession>
<proteinExistence type="predicted"/>
<organism evidence="2 3">
    <name type="scientific">Cochliobolus sativus</name>
    <name type="common">Common root rot and spot blotch fungus</name>
    <name type="synonym">Bipolaris sorokiniana</name>
    <dbReference type="NCBI Taxonomy" id="45130"/>
    <lineage>
        <taxon>Eukaryota</taxon>
        <taxon>Fungi</taxon>
        <taxon>Dikarya</taxon>
        <taxon>Ascomycota</taxon>
        <taxon>Pezizomycotina</taxon>
        <taxon>Dothideomycetes</taxon>
        <taxon>Pleosporomycetidae</taxon>
        <taxon>Pleosporales</taxon>
        <taxon>Pleosporineae</taxon>
        <taxon>Pleosporaceae</taxon>
        <taxon>Bipolaris</taxon>
    </lineage>
</organism>